<keyword evidence="9 12" id="KW-0503">Monooxygenase</keyword>
<keyword evidence="5 11" id="KW-0479">Metal-binding</keyword>
<feature type="region of interest" description="Disordered" evidence="13">
    <location>
        <begin position="561"/>
        <end position="585"/>
    </location>
</feature>
<dbReference type="Pfam" id="PF00067">
    <property type="entry name" value="p450"/>
    <property type="match status" value="1"/>
</dbReference>
<comment type="cofactor">
    <cofactor evidence="11">
        <name>heme</name>
        <dbReference type="ChEBI" id="CHEBI:30413"/>
    </cofactor>
</comment>
<evidence type="ECO:0000256" key="7">
    <source>
        <dbReference type="ARBA" id="ARBA00023002"/>
    </source>
</evidence>
<keyword evidence="4" id="KW-0812">Transmembrane</keyword>
<dbReference type="GO" id="GO:0020037">
    <property type="term" value="F:heme binding"/>
    <property type="evidence" value="ECO:0007669"/>
    <property type="project" value="InterPro"/>
</dbReference>
<comment type="caution">
    <text evidence="14">The sequence shown here is derived from an EMBL/GenBank/DDBJ whole genome shotgun (WGS) entry which is preliminary data.</text>
</comment>
<dbReference type="GO" id="GO:0016705">
    <property type="term" value="F:oxidoreductase activity, acting on paired donors, with incorporation or reduction of molecular oxygen"/>
    <property type="evidence" value="ECO:0007669"/>
    <property type="project" value="InterPro"/>
</dbReference>
<comment type="similarity">
    <text evidence="2 12">Belongs to the cytochrome P450 family.</text>
</comment>
<keyword evidence="10" id="KW-0472">Membrane</keyword>
<dbReference type="GO" id="GO:0010268">
    <property type="term" value="P:brassinosteroid homeostasis"/>
    <property type="evidence" value="ECO:0007669"/>
    <property type="project" value="TreeGrafter"/>
</dbReference>
<evidence type="ECO:0000256" key="1">
    <source>
        <dbReference type="ARBA" id="ARBA00004167"/>
    </source>
</evidence>
<name>A0A6A6MZG6_HEVBR</name>
<dbReference type="Proteomes" id="UP000467840">
    <property type="component" value="Chromosome 6"/>
</dbReference>
<dbReference type="EMBL" id="JAAGAX010000004">
    <property type="protein sequence ID" value="KAF2317995.1"/>
    <property type="molecule type" value="Genomic_DNA"/>
</dbReference>
<gene>
    <name evidence="14" type="ORF">GH714_041321</name>
</gene>
<sequence>MVVLLWWRPKRIEAHFLKQGIRGPPYRFFIGNVKELMEMMLKASSQPMPFSHNILPRVLSFYHHWKKIYGATFLVWFGPTVRLTVSDPELIREIFTTKSEFYEKIEAHPLVKQLEGDGLLSLKGEKWAHHRKIITPTFHMENLKLLVPVVAKSVMDMLEQWSALMSNSDQEVEIEVSEWFQTLTEDVITRTAFGSSYEDGKVIFRLQAQQMVLAAEAFHKVSIPGYRFFPTRRNMNSWKLDKQTKKSLMKLIDWRRENSNKTVKNPKDLLGLMIEASNSSSNVTVNDIVEECKSFFFAGKQTTCNLLTWTTILLAMHPQWQVQAREEVLRVCGSSDIHTKDDIVKLKTLSMILNESLRLYPPTIATIRRSRTDVELGAYKIPKGTELLIPILAVHHDQSIWGNDANEFNPGRFSEGVARASKHSVAFIPFGLGMRTCVGQNLAILQAKLTLAIMLQRFSFRLAPTYQHAPTVLMLLYPQYGAPIIFKRLPNTNDPSTNTAKSPTNISHICARGDLEGQREAASRFPANWFLSLSTTRIVYIVLIGYRGLVVHVVRSGCGGGSQGADQRAGPEDANGTPKNTITSSSPLLSSIVSATVGGSNCWP</sequence>
<evidence type="ECO:0000256" key="2">
    <source>
        <dbReference type="ARBA" id="ARBA00010617"/>
    </source>
</evidence>
<dbReference type="CDD" id="cd20639">
    <property type="entry name" value="CYP734"/>
    <property type="match status" value="1"/>
</dbReference>
<dbReference type="FunFam" id="1.10.630.10:FF:000029">
    <property type="entry name" value="Cytochrome P450 734A1"/>
    <property type="match status" value="1"/>
</dbReference>
<accession>A0A6A6MZG6</accession>
<dbReference type="Gene3D" id="1.10.630.10">
    <property type="entry name" value="Cytochrome P450"/>
    <property type="match status" value="1"/>
</dbReference>
<proteinExistence type="inferred from homology"/>
<dbReference type="PRINTS" id="PR00385">
    <property type="entry name" value="P450"/>
</dbReference>
<dbReference type="PANTHER" id="PTHR24282:SF224">
    <property type="entry name" value="CYTOCHROME P450 734A1"/>
    <property type="match status" value="1"/>
</dbReference>
<evidence type="ECO:0000256" key="6">
    <source>
        <dbReference type="ARBA" id="ARBA00022989"/>
    </source>
</evidence>
<evidence type="ECO:0000313" key="15">
    <source>
        <dbReference type="Proteomes" id="UP000467840"/>
    </source>
</evidence>
<evidence type="ECO:0000256" key="8">
    <source>
        <dbReference type="ARBA" id="ARBA00023004"/>
    </source>
</evidence>
<dbReference type="SUPFAM" id="SSF48264">
    <property type="entry name" value="Cytochrome P450"/>
    <property type="match status" value="1"/>
</dbReference>
<dbReference type="GO" id="GO:0005506">
    <property type="term" value="F:iron ion binding"/>
    <property type="evidence" value="ECO:0007669"/>
    <property type="project" value="InterPro"/>
</dbReference>
<dbReference type="PROSITE" id="PS00086">
    <property type="entry name" value="CYTOCHROME_P450"/>
    <property type="match status" value="1"/>
</dbReference>
<dbReference type="GO" id="GO:0004497">
    <property type="term" value="F:monooxygenase activity"/>
    <property type="evidence" value="ECO:0007669"/>
    <property type="project" value="UniProtKB-KW"/>
</dbReference>
<evidence type="ECO:0000256" key="13">
    <source>
        <dbReference type="SAM" id="MobiDB-lite"/>
    </source>
</evidence>
<organism evidence="14 15">
    <name type="scientific">Hevea brasiliensis</name>
    <name type="common">Para rubber tree</name>
    <name type="synonym">Siphonia brasiliensis</name>
    <dbReference type="NCBI Taxonomy" id="3981"/>
    <lineage>
        <taxon>Eukaryota</taxon>
        <taxon>Viridiplantae</taxon>
        <taxon>Streptophyta</taxon>
        <taxon>Embryophyta</taxon>
        <taxon>Tracheophyta</taxon>
        <taxon>Spermatophyta</taxon>
        <taxon>Magnoliopsida</taxon>
        <taxon>eudicotyledons</taxon>
        <taxon>Gunneridae</taxon>
        <taxon>Pentapetalae</taxon>
        <taxon>rosids</taxon>
        <taxon>fabids</taxon>
        <taxon>Malpighiales</taxon>
        <taxon>Euphorbiaceae</taxon>
        <taxon>Crotonoideae</taxon>
        <taxon>Micrandreae</taxon>
        <taxon>Hevea</taxon>
    </lineage>
</organism>
<dbReference type="GO" id="GO:0016131">
    <property type="term" value="P:brassinosteroid metabolic process"/>
    <property type="evidence" value="ECO:0007669"/>
    <property type="project" value="TreeGrafter"/>
</dbReference>
<keyword evidence="6" id="KW-1133">Transmembrane helix</keyword>
<keyword evidence="8 11" id="KW-0408">Iron</keyword>
<evidence type="ECO:0000256" key="12">
    <source>
        <dbReference type="RuleBase" id="RU000461"/>
    </source>
</evidence>
<feature type="binding site" description="axial binding residue" evidence="11">
    <location>
        <position position="437"/>
    </location>
    <ligand>
        <name>heme</name>
        <dbReference type="ChEBI" id="CHEBI:30413"/>
    </ligand>
    <ligandPart>
        <name>Fe</name>
        <dbReference type="ChEBI" id="CHEBI:18248"/>
    </ligandPart>
</feature>
<evidence type="ECO:0008006" key="16">
    <source>
        <dbReference type="Google" id="ProtNLM"/>
    </source>
</evidence>
<evidence type="ECO:0000256" key="4">
    <source>
        <dbReference type="ARBA" id="ARBA00022692"/>
    </source>
</evidence>
<comment type="subcellular location">
    <subcellularLocation>
        <location evidence="1">Membrane</location>
        <topology evidence="1">Single-pass membrane protein</topology>
    </subcellularLocation>
</comment>
<dbReference type="InterPro" id="IPR002401">
    <property type="entry name" value="Cyt_P450_E_grp-I"/>
</dbReference>
<dbReference type="PRINTS" id="PR00463">
    <property type="entry name" value="EP450I"/>
</dbReference>
<evidence type="ECO:0000313" key="14">
    <source>
        <dbReference type="EMBL" id="KAF2317995.1"/>
    </source>
</evidence>
<evidence type="ECO:0000256" key="10">
    <source>
        <dbReference type="ARBA" id="ARBA00023136"/>
    </source>
</evidence>
<dbReference type="AlphaFoldDB" id="A0A6A6MZG6"/>
<protein>
    <recommendedName>
        <fullName evidence="16">Cytochrome P450</fullName>
    </recommendedName>
</protein>
<dbReference type="PANTHER" id="PTHR24282">
    <property type="entry name" value="CYTOCHROME P450 FAMILY MEMBER"/>
    <property type="match status" value="1"/>
</dbReference>
<keyword evidence="3 11" id="KW-0349">Heme</keyword>
<keyword evidence="7 12" id="KW-0560">Oxidoreductase</keyword>
<keyword evidence="15" id="KW-1185">Reference proteome</keyword>
<evidence type="ECO:0000256" key="9">
    <source>
        <dbReference type="ARBA" id="ARBA00023033"/>
    </source>
</evidence>
<dbReference type="InterPro" id="IPR036396">
    <property type="entry name" value="Cyt_P450_sf"/>
</dbReference>
<dbReference type="InterPro" id="IPR050665">
    <property type="entry name" value="Cytochrome_P450_Monooxygen"/>
</dbReference>
<evidence type="ECO:0000256" key="3">
    <source>
        <dbReference type="ARBA" id="ARBA00022617"/>
    </source>
</evidence>
<reference evidence="14 15" key="1">
    <citation type="journal article" date="2020" name="Mol. Plant">
        <title>The Chromosome-Based Rubber Tree Genome Provides New Insights into Spurge Genome Evolution and Rubber Biosynthesis.</title>
        <authorList>
            <person name="Liu J."/>
            <person name="Shi C."/>
            <person name="Shi C.C."/>
            <person name="Li W."/>
            <person name="Zhang Q.J."/>
            <person name="Zhang Y."/>
            <person name="Li K."/>
            <person name="Lu H.F."/>
            <person name="Shi C."/>
            <person name="Zhu S.T."/>
            <person name="Xiao Z.Y."/>
            <person name="Nan H."/>
            <person name="Yue Y."/>
            <person name="Zhu X.G."/>
            <person name="Wu Y."/>
            <person name="Hong X.N."/>
            <person name="Fan G.Y."/>
            <person name="Tong Y."/>
            <person name="Zhang D."/>
            <person name="Mao C.L."/>
            <person name="Liu Y.L."/>
            <person name="Hao S.J."/>
            <person name="Liu W.Q."/>
            <person name="Lv M.Q."/>
            <person name="Zhang H.B."/>
            <person name="Liu Y."/>
            <person name="Hu-Tang G.R."/>
            <person name="Wang J.P."/>
            <person name="Wang J.H."/>
            <person name="Sun Y.H."/>
            <person name="Ni S.B."/>
            <person name="Chen W.B."/>
            <person name="Zhang X.C."/>
            <person name="Jiao Y.N."/>
            <person name="Eichler E.E."/>
            <person name="Li G.H."/>
            <person name="Liu X."/>
            <person name="Gao L.Z."/>
        </authorList>
    </citation>
    <scope>NUCLEOTIDE SEQUENCE [LARGE SCALE GENOMIC DNA]</scope>
    <source>
        <strain evidence="15">cv. GT1</strain>
        <tissue evidence="14">Leaf</tissue>
    </source>
</reference>
<dbReference type="InterPro" id="IPR001128">
    <property type="entry name" value="Cyt_P450"/>
</dbReference>
<evidence type="ECO:0000256" key="11">
    <source>
        <dbReference type="PIRSR" id="PIRSR602401-1"/>
    </source>
</evidence>
<evidence type="ECO:0000256" key="5">
    <source>
        <dbReference type="ARBA" id="ARBA00022723"/>
    </source>
</evidence>
<dbReference type="GO" id="GO:0016020">
    <property type="term" value="C:membrane"/>
    <property type="evidence" value="ECO:0007669"/>
    <property type="project" value="UniProtKB-SubCell"/>
</dbReference>
<dbReference type="InterPro" id="IPR017972">
    <property type="entry name" value="Cyt_P450_CS"/>
</dbReference>